<dbReference type="Gene3D" id="1.10.10.10">
    <property type="entry name" value="Winged helix-like DNA-binding domain superfamily/Winged helix DNA-binding domain"/>
    <property type="match status" value="1"/>
</dbReference>
<dbReference type="OrthoDB" id="2525736at2759"/>
<sequence length="115" mass="13208">MPSAAHPKYVDMIDMAVHTGHGEKVSRRKILAYLEEHWNLNPKDESVKRRVNEALEKRMDKGLLRKDKQSFVFTAAGEQAYKDEYETSEEEDQPAPKATTSKKVQESKKSKKSSK</sequence>
<protein>
    <recommendedName>
        <fullName evidence="1">Histone H1</fullName>
    </recommendedName>
</protein>
<evidence type="ECO:0000313" key="5">
    <source>
        <dbReference type="Proteomes" id="UP000777482"/>
    </source>
</evidence>
<feature type="domain" description="H15" evidence="3">
    <location>
        <begin position="6"/>
        <end position="68"/>
    </location>
</feature>
<feature type="region of interest" description="Disordered" evidence="2">
    <location>
        <begin position="83"/>
        <end position="115"/>
    </location>
</feature>
<reference evidence="4 5" key="1">
    <citation type="submission" date="2020-11" db="EMBL/GenBank/DDBJ databases">
        <title>Kefir isolates.</title>
        <authorList>
            <person name="Marcisauskas S."/>
            <person name="Kim Y."/>
            <person name="Blasche S."/>
        </authorList>
    </citation>
    <scope>NUCLEOTIDE SEQUENCE [LARGE SCALE GENOMIC DNA]</scope>
    <source>
        <strain evidence="4 5">KR</strain>
    </source>
</reference>
<dbReference type="AlphaFoldDB" id="A0A9P6W2G0"/>
<accession>A0A9P6W2G0</accession>
<dbReference type="Pfam" id="PF00538">
    <property type="entry name" value="Linker_histone"/>
    <property type="match status" value="1"/>
</dbReference>
<dbReference type="EMBL" id="PUHQ01000041">
    <property type="protein sequence ID" value="KAG0660780.1"/>
    <property type="molecule type" value="Genomic_DNA"/>
</dbReference>
<organism evidence="4 5">
    <name type="scientific">Rhodotorula mucilaginosa</name>
    <name type="common">Yeast</name>
    <name type="synonym">Rhodotorula rubra</name>
    <dbReference type="NCBI Taxonomy" id="5537"/>
    <lineage>
        <taxon>Eukaryota</taxon>
        <taxon>Fungi</taxon>
        <taxon>Dikarya</taxon>
        <taxon>Basidiomycota</taxon>
        <taxon>Pucciniomycotina</taxon>
        <taxon>Microbotryomycetes</taxon>
        <taxon>Sporidiobolales</taxon>
        <taxon>Sporidiobolaceae</taxon>
        <taxon>Rhodotorula</taxon>
    </lineage>
</organism>
<dbReference type="GO" id="GO:0006334">
    <property type="term" value="P:nucleosome assembly"/>
    <property type="evidence" value="ECO:0007669"/>
    <property type="project" value="InterPro"/>
</dbReference>
<dbReference type="InterPro" id="IPR005818">
    <property type="entry name" value="Histone_H1/H5_H15"/>
</dbReference>
<comment type="caution">
    <text evidence="4">The sequence shown here is derived from an EMBL/GenBank/DDBJ whole genome shotgun (WGS) entry which is preliminary data.</text>
</comment>
<evidence type="ECO:0000259" key="3">
    <source>
        <dbReference type="Pfam" id="PF00538"/>
    </source>
</evidence>
<dbReference type="GO" id="GO:0000786">
    <property type="term" value="C:nucleosome"/>
    <property type="evidence" value="ECO:0007669"/>
    <property type="project" value="InterPro"/>
</dbReference>
<gene>
    <name evidence="4" type="ORF">C6P46_004464</name>
</gene>
<dbReference type="Proteomes" id="UP000777482">
    <property type="component" value="Unassembled WGS sequence"/>
</dbReference>
<dbReference type="SUPFAM" id="SSF46785">
    <property type="entry name" value="Winged helix' DNA-binding domain"/>
    <property type="match status" value="1"/>
</dbReference>
<dbReference type="GO" id="GO:0003677">
    <property type="term" value="F:DNA binding"/>
    <property type="evidence" value="ECO:0007669"/>
    <property type="project" value="InterPro"/>
</dbReference>
<keyword evidence="5" id="KW-1185">Reference proteome</keyword>
<evidence type="ECO:0000313" key="4">
    <source>
        <dbReference type="EMBL" id="KAG0660780.1"/>
    </source>
</evidence>
<name>A0A9P6W2G0_RHOMI</name>
<evidence type="ECO:0000256" key="2">
    <source>
        <dbReference type="SAM" id="MobiDB-lite"/>
    </source>
</evidence>
<dbReference type="InterPro" id="IPR036388">
    <property type="entry name" value="WH-like_DNA-bd_sf"/>
</dbReference>
<dbReference type="InterPro" id="IPR036390">
    <property type="entry name" value="WH_DNA-bd_sf"/>
</dbReference>
<proteinExistence type="predicted"/>
<evidence type="ECO:0000256" key="1">
    <source>
        <dbReference type="ARBA" id="ARBA00020833"/>
    </source>
</evidence>